<dbReference type="Proteomes" id="UP000814140">
    <property type="component" value="Unassembled WGS sequence"/>
</dbReference>
<protein>
    <submittedName>
        <fullName evidence="1">Uncharacterized protein</fullName>
    </submittedName>
</protein>
<organism evidence="1 2">
    <name type="scientific">Artomyces pyxidatus</name>
    <dbReference type="NCBI Taxonomy" id="48021"/>
    <lineage>
        <taxon>Eukaryota</taxon>
        <taxon>Fungi</taxon>
        <taxon>Dikarya</taxon>
        <taxon>Basidiomycota</taxon>
        <taxon>Agaricomycotina</taxon>
        <taxon>Agaricomycetes</taxon>
        <taxon>Russulales</taxon>
        <taxon>Auriscalpiaceae</taxon>
        <taxon>Artomyces</taxon>
    </lineage>
</organism>
<proteinExistence type="predicted"/>
<reference evidence="1" key="1">
    <citation type="submission" date="2021-03" db="EMBL/GenBank/DDBJ databases">
        <authorList>
            <consortium name="DOE Joint Genome Institute"/>
            <person name="Ahrendt S."/>
            <person name="Looney B.P."/>
            <person name="Miyauchi S."/>
            <person name="Morin E."/>
            <person name="Drula E."/>
            <person name="Courty P.E."/>
            <person name="Chicoki N."/>
            <person name="Fauchery L."/>
            <person name="Kohler A."/>
            <person name="Kuo A."/>
            <person name="Labutti K."/>
            <person name="Pangilinan J."/>
            <person name="Lipzen A."/>
            <person name="Riley R."/>
            <person name="Andreopoulos W."/>
            <person name="He G."/>
            <person name="Johnson J."/>
            <person name="Barry K.W."/>
            <person name="Grigoriev I.V."/>
            <person name="Nagy L."/>
            <person name="Hibbett D."/>
            <person name="Henrissat B."/>
            <person name="Matheny P.B."/>
            <person name="Labbe J."/>
            <person name="Martin F."/>
        </authorList>
    </citation>
    <scope>NUCLEOTIDE SEQUENCE</scope>
    <source>
        <strain evidence="1">HHB10654</strain>
    </source>
</reference>
<reference evidence="1" key="2">
    <citation type="journal article" date="2022" name="New Phytol.">
        <title>Evolutionary transition to the ectomycorrhizal habit in the genomes of a hyperdiverse lineage of mushroom-forming fungi.</title>
        <authorList>
            <person name="Looney B."/>
            <person name="Miyauchi S."/>
            <person name="Morin E."/>
            <person name="Drula E."/>
            <person name="Courty P.E."/>
            <person name="Kohler A."/>
            <person name="Kuo A."/>
            <person name="LaButti K."/>
            <person name="Pangilinan J."/>
            <person name="Lipzen A."/>
            <person name="Riley R."/>
            <person name="Andreopoulos W."/>
            <person name="He G."/>
            <person name="Johnson J."/>
            <person name="Nolan M."/>
            <person name="Tritt A."/>
            <person name="Barry K.W."/>
            <person name="Grigoriev I.V."/>
            <person name="Nagy L.G."/>
            <person name="Hibbett D."/>
            <person name="Henrissat B."/>
            <person name="Matheny P.B."/>
            <person name="Labbe J."/>
            <person name="Martin F.M."/>
        </authorList>
    </citation>
    <scope>NUCLEOTIDE SEQUENCE</scope>
    <source>
        <strain evidence="1">HHB10654</strain>
    </source>
</reference>
<evidence type="ECO:0000313" key="2">
    <source>
        <dbReference type="Proteomes" id="UP000814140"/>
    </source>
</evidence>
<comment type="caution">
    <text evidence="1">The sequence shown here is derived from an EMBL/GenBank/DDBJ whole genome shotgun (WGS) entry which is preliminary data.</text>
</comment>
<keyword evidence="2" id="KW-1185">Reference proteome</keyword>
<dbReference type="EMBL" id="MU277226">
    <property type="protein sequence ID" value="KAI0059484.1"/>
    <property type="molecule type" value="Genomic_DNA"/>
</dbReference>
<name>A0ACB8SSA3_9AGAM</name>
<accession>A0ACB8SSA3</accession>
<evidence type="ECO:0000313" key="1">
    <source>
        <dbReference type="EMBL" id="KAI0059484.1"/>
    </source>
</evidence>
<gene>
    <name evidence="1" type="ORF">BV25DRAFT_1130611</name>
</gene>
<sequence length="98" mass="10206">MRQSVLFICLVIVMSLVAPQEKIHKEGKRNIPVLKGAPRPAKLPETTLGALSAEIGGENATVANAAAENVTIQHSTAARSMAKGTNSEGQRSGTELAA</sequence>